<dbReference type="Gene3D" id="2.40.30.10">
    <property type="entry name" value="Translation factors"/>
    <property type="match status" value="1"/>
</dbReference>
<dbReference type="Proteomes" id="UP000229383">
    <property type="component" value="Unassembled WGS sequence"/>
</dbReference>
<dbReference type="Gene3D" id="3.30.160.810">
    <property type="match status" value="1"/>
</dbReference>
<comment type="caution">
    <text evidence="9">The sequence shown here is derived from an EMBL/GenBank/DDBJ whole genome shotgun (WGS) entry which is preliminary data.</text>
</comment>
<proteinExistence type="inferred from homology"/>
<dbReference type="NCBIfam" id="TIGR03625">
    <property type="entry name" value="L3_bact"/>
    <property type="match status" value="1"/>
</dbReference>
<dbReference type="GO" id="GO:0022625">
    <property type="term" value="C:cytosolic large ribosomal subunit"/>
    <property type="evidence" value="ECO:0007669"/>
    <property type="project" value="TreeGrafter"/>
</dbReference>
<dbReference type="PANTHER" id="PTHR11229">
    <property type="entry name" value="50S RIBOSOMAL PROTEIN L3"/>
    <property type="match status" value="1"/>
</dbReference>
<gene>
    <name evidence="7" type="primary">rplC</name>
    <name evidence="9" type="ORF">COU46_02415</name>
</gene>
<accession>A0A2H0TFC2</accession>
<keyword evidence="2 7" id="KW-0699">rRNA-binding</keyword>
<feature type="region of interest" description="Disordered" evidence="8">
    <location>
        <begin position="124"/>
        <end position="146"/>
    </location>
</feature>
<dbReference type="InterPro" id="IPR019927">
    <property type="entry name" value="Ribosomal_uL3_bac/org-type"/>
</dbReference>
<evidence type="ECO:0000256" key="4">
    <source>
        <dbReference type="ARBA" id="ARBA00022980"/>
    </source>
</evidence>
<keyword evidence="5 7" id="KW-0687">Ribonucleoprotein</keyword>
<dbReference type="SUPFAM" id="SSF50447">
    <property type="entry name" value="Translation proteins"/>
    <property type="match status" value="1"/>
</dbReference>
<evidence type="ECO:0000256" key="1">
    <source>
        <dbReference type="ARBA" id="ARBA00006540"/>
    </source>
</evidence>
<dbReference type="Pfam" id="PF00297">
    <property type="entry name" value="Ribosomal_L3"/>
    <property type="match status" value="1"/>
</dbReference>
<sequence length="201" mass="21962">MAKFILGQKMEMSQVFDKNGKSLPVTLVKAMPNVVVQVKTVEKDGYVATQIGAGEKKAKNIKKPQRGHFKDLGNFRFLRESRLPLDLKAGDKIEVSVFEEGDIVSVRGISKGKGFQGVVKRHGFHGGSRTHGQKHSEREPGSIGQTNMQRVMKGMRMAGRMGGEKVTVKNLKIAKIDKDQNIIAILGAVPGARGTLIEIKG</sequence>
<comment type="function">
    <text evidence="7">One of the primary rRNA binding proteins, it binds directly near the 3'-end of the 23S rRNA, where it nucleates assembly of the 50S subunit.</text>
</comment>
<dbReference type="PANTHER" id="PTHR11229:SF16">
    <property type="entry name" value="LARGE RIBOSOMAL SUBUNIT PROTEIN UL3C"/>
    <property type="match status" value="1"/>
</dbReference>
<evidence type="ECO:0000256" key="7">
    <source>
        <dbReference type="HAMAP-Rule" id="MF_01325"/>
    </source>
</evidence>
<organism evidence="9 10">
    <name type="scientific">Candidatus Niyogibacteria bacterium CG10_big_fil_rev_8_21_14_0_10_42_19</name>
    <dbReference type="NCBI Taxonomy" id="1974725"/>
    <lineage>
        <taxon>Bacteria</taxon>
        <taxon>Candidatus Niyogiibacteriota</taxon>
    </lineage>
</organism>
<dbReference type="FunFam" id="2.40.30.10:FF:000004">
    <property type="entry name" value="50S ribosomal protein L3"/>
    <property type="match status" value="1"/>
</dbReference>
<dbReference type="InterPro" id="IPR000597">
    <property type="entry name" value="Ribosomal_uL3"/>
</dbReference>
<comment type="subunit">
    <text evidence="7">Part of the 50S ribosomal subunit. Forms a cluster with proteins L14 and L19.</text>
</comment>
<evidence type="ECO:0000256" key="5">
    <source>
        <dbReference type="ARBA" id="ARBA00023274"/>
    </source>
</evidence>
<evidence type="ECO:0000256" key="3">
    <source>
        <dbReference type="ARBA" id="ARBA00022884"/>
    </source>
</evidence>
<dbReference type="GO" id="GO:0003735">
    <property type="term" value="F:structural constituent of ribosome"/>
    <property type="evidence" value="ECO:0007669"/>
    <property type="project" value="UniProtKB-UniRule"/>
</dbReference>
<evidence type="ECO:0000313" key="10">
    <source>
        <dbReference type="Proteomes" id="UP000229383"/>
    </source>
</evidence>
<dbReference type="EMBL" id="PFCN01000030">
    <property type="protein sequence ID" value="PIR70242.1"/>
    <property type="molecule type" value="Genomic_DNA"/>
</dbReference>
<dbReference type="HAMAP" id="MF_01325_B">
    <property type="entry name" value="Ribosomal_uL3_B"/>
    <property type="match status" value="1"/>
</dbReference>
<evidence type="ECO:0000256" key="6">
    <source>
        <dbReference type="ARBA" id="ARBA00035243"/>
    </source>
</evidence>
<keyword evidence="3 7" id="KW-0694">RNA-binding</keyword>
<protein>
    <recommendedName>
        <fullName evidence="6 7">Large ribosomal subunit protein uL3</fullName>
    </recommendedName>
</protein>
<evidence type="ECO:0000256" key="2">
    <source>
        <dbReference type="ARBA" id="ARBA00022730"/>
    </source>
</evidence>
<reference evidence="10" key="1">
    <citation type="submission" date="2017-09" db="EMBL/GenBank/DDBJ databases">
        <title>Depth-based differentiation of microbial function through sediment-hosted aquifers and enrichment of novel symbionts in the deep terrestrial subsurface.</title>
        <authorList>
            <person name="Probst A.J."/>
            <person name="Ladd B."/>
            <person name="Jarett J.K."/>
            <person name="Geller-Mcgrath D.E."/>
            <person name="Sieber C.M.K."/>
            <person name="Emerson J.B."/>
            <person name="Anantharaman K."/>
            <person name="Thomas B.C."/>
            <person name="Malmstrom R."/>
            <person name="Stieglmeier M."/>
            <person name="Klingl A."/>
            <person name="Woyke T."/>
            <person name="Ryan C.M."/>
            <person name="Banfield J.F."/>
        </authorList>
    </citation>
    <scope>NUCLEOTIDE SEQUENCE [LARGE SCALE GENOMIC DNA]</scope>
</reference>
<dbReference type="GO" id="GO:0019843">
    <property type="term" value="F:rRNA binding"/>
    <property type="evidence" value="ECO:0007669"/>
    <property type="project" value="UniProtKB-UniRule"/>
</dbReference>
<dbReference type="AlphaFoldDB" id="A0A2H0TFC2"/>
<name>A0A2H0TFC2_9BACT</name>
<evidence type="ECO:0000313" key="9">
    <source>
        <dbReference type="EMBL" id="PIR70242.1"/>
    </source>
</evidence>
<evidence type="ECO:0000256" key="8">
    <source>
        <dbReference type="SAM" id="MobiDB-lite"/>
    </source>
</evidence>
<dbReference type="GO" id="GO:0006412">
    <property type="term" value="P:translation"/>
    <property type="evidence" value="ECO:0007669"/>
    <property type="project" value="UniProtKB-UniRule"/>
</dbReference>
<keyword evidence="4 7" id="KW-0689">Ribosomal protein</keyword>
<dbReference type="InterPro" id="IPR009000">
    <property type="entry name" value="Transl_B-barrel_sf"/>
</dbReference>
<comment type="similarity">
    <text evidence="1 7">Belongs to the universal ribosomal protein uL3 family.</text>
</comment>